<dbReference type="Proteomes" id="UP001174936">
    <property type="component" value="Unassembled WGS sequence"/>
</dbReference>
<comment type="caution">
    <text evidence="2">The sequence shown here is derived from an EMBL/GenBank/DDBJ whole genome shotgun (WGS) entry which is preliminary data.</text>
</comment>
<evidence type="ECO:0000256" key="1">
    <source>
        <dbReference type="SAM" id="SignalP"/>
    </source>
</evidence>
<feature type="signal peptide" evidence="1">
    <location>
        <begin position="1"/>
        <end position="18"/>
    </location>
</feature>
<evidence type="ECO:0000313" key="2">
    <source>
        <dbReference type="EMBL" id="KAK0639749.1"/>
    </source>
</evidence>
<dbReference type="AlphaFoldDB" id="A0AA39XT47"/>
<accession>A0AA39XT47</accession>
<gene>
    <name evidence="2" type="ORF">B0T16DRAFT_247884</name>
</gene>
<sequence>MKALTFIALLLSAASALALPVSDADNVAPASDGVIHFNMSTFHSRSTLEDGAYTVTYDSAGLPLGVKYHRHSIPSGIDYHRRSAPFPFISDSNITASDNSTAAPDNSTAGPNQLSNVYGCGTPYDQGGPYIALNPPDVDAATRALEDKCGNGKWETVFMIKGKVVAYFCMWEHRGNCRAEGARWAWPEITNYCGRYISGSVSDAYEHYRRWSYGYTDWTLNTFCNVWWPDVTVLG</sequence>
<feature type="chain" id="PRO_5041294401" evidence="1">
    <location>
        <begin position="19"/>
        <end position="235"/>
    </location>
</feature>
<keyword evidence="3" id="KW-1185">Reference proteome</keyword>
<reference evidence="2" key="1">
    <citation type="submission" date="2023-06" db="EMBL/GenBank/DDBJ databases">
        <title>Genome-scale phylogeny and comparative genomics of the fungal order Sordariales.</title>
        <authorList>
            <consortium name="Lawrence Berkeley National Laboratory"/>
            <person name="Hensen N."/>
            <person name="Bonometti L."/>
            <person name="Westerberg I."/>
            <person name="Brannstrom I.O."/>
            <person name="Guillou S."/>
            <person name="Cros-Aarteil S."/>
            <person name="Calhoun S."/>
            <person name="Haridas S."/>
            <person name="Kuo A."/>
            <person name="Mondo S."/>
            <person name="Pangilinan J."/>
            <person name="Riley R."/>
            <person name="Labutti K."/>
            <person name="Andreopoulos B."/>
            <person name="Lipzen A."/>
            <person name="Chen C."/>
            <person name="Yanf M."/>
            <person name="Daum C."/>
            <person name="Ng V."/>
            <person name="Clum A."/>
            <person name="Steindorff A."/>
            <person name="Ohm R."/>
            <person name="Martin F."/>
            <person name="Silar P."/>
            <person name="Natvig D."/>
            <person name="Lalanne C."/>
            <person name="Gautier V."/>
            <person name="Ament-Velasquez S.L."/>
            <person name="Kruys A."/>
            <person name="Hutchinson M.I."/>
            <person name="Powell A.J."/>
            <person name="Barry K."/>
            <person name="Miller A.N."/>
            <person name="Grigoriev I.V."/>
            <person name="Debuchy R."/>
            <person name="Gladieux P."/>
            <person name="Thoren M.H."/>
            <person name="Johannesson H."/>
        </authorList>
    </citation>
    <scope>NUCLEOTIDE SEQUENCE</scope>
    <source>
        <strain evidence="2">SMH2532-1</strain>
    </source>
</reference>
<proteinExistence type="predicted"/>
<keyword evidence="1" id="KW-0732">Signal</keyword>
<protein>
    <submittedName>
        <fullName evidence="2">Uncharacterized protein</fullName>
    </submittedName>
</protein>
<dbReference type="EMBL" id="JAULSV010000007">
    <property type="protein sequence ID" value="KAK0639749.1"/>
    <property type="molecule type" value="Genomic_DNA"/>
</dbReference>
<evidence type="ECO:0000313" key="3">
    <source>
        <dbReference type="Proteomes" id="UP001174936"/>
    </source>
</evidence>
<name>A0AA39XT47_9PEZI</name>
<organism evidence="2 3">
    <name type="scientific">Cercophora newfieldiana</name>
    <dbReference type="NCBI Taxonomy" id="92897"/>
    <lineage>
        <taxon>Eukaryota</taxon>
        <taxon>Fungi</taxon>
        <taxon>Dikarya</taxon>
        <taxon>Ascomycota</taxon>
        <taxon>Pezizomycotina</taxon>
        <taxon>Sordariomycetes</taxon>
        <taxon>Sordariomycetidae</taxon>
        <taxon>Sordariales</taxon>
        <taxon>Lasiosphaeriaceae</taxon>
        <taxon>Cercophora</taxon>
    </lineage>
</organism>